<evidence type="ECO:0000313" key="1">
    <source>
        <dbReference type="EMBL" id="GBN09726.1"/>
    </source>
</evidence>
<dbReference type="AlphaFoldDB" id="A0A4Y2L801"/>
<dbReference type="InterPro" id="IPR012337">
    <property type="entry name" value="RNaseH-like_sf"/>
</dbReference>
<sequence>MWASFLRKYFRKVTFSSKSVGDKLGGAARSLWPTEDCTLLCCHESLTHGLGNESRLHSIESTATKNPIAQQTQEILLKSTNIKLEWIRDHIGYSGNEAADVLAEKTTQEEIPTCNANAKKPYQESASKRVYHPLAKRMGQWRNRQECSQRFAKVKRIPTPWKRPAIMLLNGHGKFQTYNKRFKIINRDSCGCGNLGNLLHYATSCLFTTSYHITKPSVDLEPLR</sequence>
<protein>
    <submittedName>
        <fullName evidence="1">Uncharacterized protein</fullName>
    </submittedName>
</protein>
<gene>
    <name evidence="1" type="ORF">AVEN_212181_1</name>
</gene>
<keyword evidence="2" id="KW-1185">Reference proteome</keyword>
<accession>A0A4Y2L801</accession>
<dbReference type="SUPFAM" id="SSF53098">
    <property type="entry name" value="Ribonuclease H-like"/>
    <property type="match status" value="1"/>
</dbReference>
<organism evidence="1 2">
    <name type="scientific">Araneus ventricosus</name>
    <name type="common">Orbweaver spider</name>
    <name type="synonym">Epeira ventricosa</name>
    <dbReference type="NCBI Taxonomy" id="182803"/>
    <lineage>
        <taxon>Eukaryota</taxon>
        <taxon>Metazoa</taxon>
        <taxon>Ecdysozoa</taxon>
        <taxon>Arthropoda</taxon>
        <taxon>Chelicerata</taxon>
        <taxon>Arachnida</taxon>
        <taxon>Araneae</taxon>
        <taxon>Araneomorphae</taxon>
        <taxon>Entelegynae</taxon>
        <taxon>Araneoidea</taxon>
        <taxon>Araneidae</taxon>
        <taxon>Araneus</taxon>
    </lineage>
</organism>
<reference evidence="1 2" key="1">
    <citation type="journal article" date="2019" name="Sci. Rep.">
        <title>Orb-weaving spider Araneus ventricosus genome elucidates the spidroin gene catalogue.</title>
        <authorList>
            <person name="Kono N."/>
            <person name="Nakamura H."/>
            <person name="Ohtoshi R."/>
            <person name="Moran D.A.P."/>
            <person name="Shinohara A."/>
            <person name="Yoshida Y."/>
            <person name="Fujiwara M."/>
            <person name="Mori M."/>
            <person name="Tomita M."/>
            <person name="Arakawa K."/>
        </authorList>
    </citation>
    <scope>NUCLEOTIDE SEQUENCE [LARGE SCALE GENOMIC DNA]</scope>
</reference>
<name>A0A4Y2L801_ARAVE</name>
<dbReference type="InterPro" id="IPR036397">
    <property type="entry name" value="RNaseH_sf"/>
</dbReference>
<comment type="caution">
    <text evidence="1">The sequence shown here is derived from an EMBL/GenBank/DDBJ whole genome shotgun (WGS) entry which is preliminary data.</text>
</comment>
<dbReference type="Proteomes" id="UP000499080">
    <property type="component" value="Unassembled WGS sequence"/>
</dbReference>
<evidence type="ECO:0000313" key="2">
    <source>
        <dbReference type="Proteomes" id="UP000499080"/>
    </source>
</evidence>
<dbReference type="OrthoDB" id="6515318at2759"/>
<proteinExistence type="predicted"/>
<dbReference type="GO" id="GO:0003676">
    <property type="term" value="F:nucleic acid binding"/>
    <property type="evidence" value="ECO:0007669"/>
    <property type="project" value="InterPro"/>
</dbReference>
<dbReference type="Gene3D" id="3.30.420.10">
    <property type="entry name" value="Ribonuclease H-like superfamily/Ribonuclease H"/>
    <property type="match status" value="1"/>
</dbReference>
<dbReference type="EMBL" id="BGPR01005388">
    <property type="protein sequence ID" value="GBN09726.1"/>
    <property type="molecule type" value="Genomic_DNA"/>
</dbReference>